<dbReference type="EMBL" id="VSSQ01008017">
    <property type="protein sequence ID" value="MPM37638.1"/>
    <property type="molecule type" value="Genomic_DNA"/>
</dbReference>
<evidence type="ECO:0008006" key="3">
    <source>
        <dbReference type="Google" id="ProtNLM"/>
    </source>
</evidence>
<dbReference type="AlphaFoldDB" id="A0A644ZBH8"/>
<sequence length="478" mass="47707">MTTPFAALRMHEFAKRSGLALLGGAMGAAPLAAQAATGSVEIVSGGFKWFINTNITFDTTSSNFGFSEASATQAMQTENGSFSTLGDAFDGALGWHVHGVGGPSGGSDLDGYQALGGVTVSPSSPGPGQAVTVTGNVQVLQGLNVTGQLYFPAGEPVARSILILQNPSAADITVRVTNDNNLGSDGNTKIVTTSSGDNVFQLGEDNWVISFQNFSSGTTSDPTVTLAGMKQAVVAGYTDGDDNPYQYFDVTVPAGGTKRVMALVRLSPSATVAQTQAATFNDLASLRQAGYVGDLSEEELRSIVNWNYVGAPNLTAALSGPAAMTVGQAASLNLTITNVGTAASSDGAVTVSLPAGLSLTTAPAGCTASGSQDFVCTLTPVAAADAGAVPPVAAGVQTLSFSVTPTTEISAPANITATISGVTGELDTTGNTTTLAATAHAAPVVAPVAVPGLGGLAIAGLGGLVVAATARRRKKVSG</sequence>
<protein>
    <recommendedName>
        <fullName evidence="3">DUF11 domain-containing protein</fullName>
    </recommendedName>
</protein>
<keyword evidence="1" id="KW-1133">Transmembrane helix</keyword>
<reference evidence="2" key="1">
    <citation type="submission" date="2019-08" db="EMBL/GenBank/DDBJ databases">
        <authorList>
            <person name="Kucharzyk K."/>
            <person name="Murdoch R.W."/>
            <person name="Higgins S."/>
            <person name="Loffler F."/>
        </authorList>
    </citation>
    <scope>NUCLEOTIDE SEQUENCE</scope>
</reference>
<keyword evidence="1" id="KW-0472">Membrane</keyword>
<organism evidence="2">
    <name type="scientific">bioreactor metagenome</name>
    <dbReference type="NCBI Taxonomy" id="1076179"/>
    <lineage>
        <taxon>unclassified sequences</taxon>
        <taxon>metagenomes</taxon>
        <taxon>ecological metagenomes</taxon>
    </lineage>
</organism>
<accession>A0A644ZBH8</accession>
<feature type="transmembrane region" description="Helical" evidence="1">
    <location>
        <begin position="448"/>
        <end position="470"/>
    </location>
</feature>
<evidence type="ECO:0000256" key="1">
    <source>
        <dbReference type="SAM" id="Phobius"/>
    </source>
</evidence>
<dbReference type="Gene3D" id="2.60.40.10">
    <property type="entry name" value="Immunoglobulins"/>
    <property type="match status" value="1"/>
</dbReference>
<keyword evidence="1" id="KW-0812">Transmembrane</keyword>
<evidence type="ECO:0000313" key="2">
    <source>
        <dbReference type="EMBL" id="MPM37638.1"/>
    </source>
</evidence>
<comment type="caution">
    <text evidence="2">The sequence shown here is derived from an EMBL/GenBank/DDBJ whole genome shotgun (WGS) entry which is preliminary data.</text>
</comment>
<proteinExistence type="predicted"/>
<dbReference type="InterPro" id="IPR013783">
    <property type="entry name" value="Ig-like_fold"/>
</dbReference>
<gene>
    <name evidence="2" type="ORF">SDC9_84256</name>
</gene>
<name>A0A644ZBH8_9ZZZZ</name>